<name>A0A285TS75_9PROT</name>
<dbReference type="Proteomes" id="UP000219068">
    <property type="component" value="Unassembled WGS sequence"/>
</dbReference>
<dbReference type="Gene3D" id="3.90.190.10">
    <property type="entry name" value="Protein tyrosine phosphatase superfamily"/>
    <property type="match status" value="1"/>
</dbReference>
<sequence>MKNRWASTPLPRLTGPGLAVGSIQQARRHKRTFDAILTCEDPLMKVSSRVRFHGPHRQDHLVLRFEDVDEDCPHLWQATEEVVSEALSFGREHTESKMLIHCVAGIRRSTALAYAIASDRLGPGREQEALDYILKVRPEAMPNGLVVGIADRLLQRDGRLIRTLEQWEAKTPAVAMNREARATHIHKYPELYALKPHADAVFIVRNP</sequence>
<evidence type="ECO:0000313" key="1">
    <source>
        <dbReference type="EMBL" id="SOC26618.1"/>
    </source>
</evidence>
<gene>
    <name evidence="1" type="ORF">SAMN05428964_105146</name>
</gene>
<organism evidence="1 2">
    <name type="scientific">Thalassospira xiamenensis</name>
    <dbReference type="NCBI Taxonomy" id="220697"/>
    <lineage>
        <taxon>Bacteria</taxon>
        <taxon>Pseudomonadati</taxon>
        <taxon>Pseudomonadota</taxon>
        <taxon>Alphaproteobacteria</taxon>
        <taxon>Rhodospirillales</taxon>
        <taxon>Thalassospiraceae</taxon>
        <taxon>Thalassospira</taxon>
    </lineage>
</organism>
<protein>
    <submittedName>
        <fullName evidence="1">Dual specificity phosphatase, catalytic domain</fullName>
    </submittedName>
</protein>
<dbReference type="AlphaFoldDB" id="A0A285TS75"/>
<dbReference type="EMBL" id="OBMM01000005">
    <property type="protein sequence ID" value="SOC26618.1"/>
    <property type="molecule type" value="Genomic_DNA"/>
</dbReference>
<proteinExistence type="predicted"/>
<dbReference type="InterPro" id="IPR016130">
    <property type="entry name" value="Tyr_Pase_AS"/>
</dbReference>
<dbReference type="InterPro" id="IPR029021">
    <property type="entry name" value="Prot-tyrosine_phosphatase-like"/>
</dbReference>
<reference evidence="1 2" key="1">
    <citation type="submission" date="2017-08" db="EMBL/GenBank/DDBJ databases">
        <authorList>
            <person name="de Groot N.N."/>
        </authorList>
    </citation>
    <scope>NUCLEOTIDE SEQUENCE [LARGE SCALE GENOMIC DNA]</scope>
    <source>
        <strain evidence="1 2">USBA 78</strain>
    </source>
</reference>
<accession>A0A285TS75</accession>
<dbReference type="SUPFAM" id="SSF52799">
    <property type="entry name" value="(Phosphotyrosine protein) phosphatases II"/>
    <property type="match status" value="1"/>
</dbReference>
<dbReference type="PROSITE" id="PS00383">
    <property type="entry name" value="TYR_PHOSPHATASE_1"/>
    <property type="match status" value="1"/>
</dbReference>
<evidence type="ECO:0000313" key="2">
    <source>
        <dbReference type="Proteomes" id="UP000219068"/>
    </source>
</evidence>